<dbReference type="RefSeq" id="WP_204028112.1">
    <property type="nucleotide sequence ID" value="NZ_BOOW01000028.1"/>
</dbReference>
<evidence type="ECO:0000313" key="2">
    <source>
        <dbReference type="EMBL" id="GII94127.1"/>
    </source>
</evidence>
<organism evidence="2 3">
    <name type="scientific">Sinosporangium siamense</name>
    <dbReference type="NCBI Taxonomy" id="1367973"/>
    <lineage>
        <taxon>Bacteria</taxon>
        <taxon>Bacillati</taxon>
        <taxon>Actinomycetota</taxon>
        <taxon>Actinomycetes</taxon>
        <taxon>Streptosporangiales</taxon>
        <taxon>Streptosporangiaceae</taxon>
        <taxon>Sinosporangium</taxon>
    </lineage>
</organism>
<dbReference type="PANTHER" id="PTHR33164:SF43">
    <property type="entry name" value="HTH-TYPE TRANSCRIPTIONAL REPRESSOR YETL"/>
    <property type="match status" value="1"/>
</dbReference>
<dbReference type="PROSITE" id="PS50995">
    <property type="entry name" value="HTH_MARR_2"/>
    <property type="match status" value="1"/>
</dbReference>
<dbReference type="InterPro" id="IPR039422">
    <property type="entry name" value="MarR/SlyA-like"/>
</dbReference>
<dbReference type="SMART" id="SM00347">
    <property type="entry name" value="HTH_MARR"/>
    <property type="match status" value="1"/>
</dbReference>
<dbReference type="InterPro" id="IPR000835">
    <property type="entry name" value="HTH_MarR-typ"/>
</dbReference>
<comment type="caution">
    <text evidence="2">The sequence shown here is derived from an EMBL/GenBank/DDBJ whole genome shotgun (WGS) entry which is preliminary data.</text>
</comment>
<reference evidence="2" key="1">
    <citation type="submission" date="2021-01" db="EMBL/GenBank/DDBJ databases">
        <title>Whole genome shotgun sequence of Sinosporangium siamense NBRC 109515.</title>
        <authorList>
            <person name="Komaki H."/>
            <person name="Tamura T."/>
        </authorList>
    </citation>
    <scope>NUCLEOTIDE SEQUENCE</scope>
    <source>
        <strain evidence="2">NBRC 109515</strain>
    </source>
</reference>
<dbReference type="PRINTS" id="PR00598">
    <property type="entry name" value="HTHMARR"/>
</dbReference>
<sequence>MENTQLATALVRLAHLVSRVYGEVSKEFEATPQQIQLLCMTLGGPTGMSEMSRALGLERSSMTGLVDRAERRGLVVRVRDPHDRRACGIELTDQGRKIALGAHSKVTAQVEALVGEISADDRERLESLVMGIIHTPRPTTDAPLQT</sequence>
<dbReference type="InterPro" id="IPR036390">
    <property type="entry name" value="WH_DNA-bd_sf"/>
</dbReference>
<name>A0A919V9B1_9ACTN</name>
<dbReference type="PANTHER" id="PTHR33164">
    <property type="entry name" value="TRANSCRIPTIONAL REGULATOR, MARR FAMILY"/>
    <property type="match status" value="1"/>
</dbReference>
<dbReference type="InterPro" id="IPR036388">
    <property type="entry name" value="WH-like_DNA-bd_sf"/>
</dbReference>
<dbReference type="GO" id="GO:0006950">
    <property type="term" value="P:response to stress"/>
    <property type="evidence" value="ECO:0007669"/>
    <property type="project" value="TreeGrafter"/>
</dbReference>
<dbReference type="AlphaFoldDB" id="A0A919V9B1"/>
<dbReference type="Pfam" id="PF12802">
    <property type="entry name" value="MarR_2"/>
    <property type="match status" value="1"/>
</dbReference>
<dbReference type="SUPFAM" id="SSF46785">
    <property type="entry name" value="Winged helix' DNA-binding domain"/>
    <property type="match status" value="1"/>
</dbReference>
<evidence type="ECO:0000313" key="3">
    <source>
        <dbReference type="Proteomes" id="UP000606172"/>
    </source>
</evidence>
<dbReference type="Proteomes" id="UP000606172">
    <property type="component" value="Unassembled WGS sequence"/>
</dbReference>
<evidence type="ECO:0000259" key="1">
    <source>
        <dbReference type="PROSITE" id="PS50995"/>
    </source>
</evidence>
<protein>
    <submittedName>
        <fullName evidence="2">MarR family transcriptional regulator</fullName>
    </submittedName>
</protein>
<gene>
    <name evidence="2" type="primary">marR_2</name>
    <name evidence="2" type="ORF">Ssi02_43580</name>
</gene>
<dbReference type="EMBL" id="BOOW01000028">
    <property type="protein sequence ID" value="GII94127.1"/>
    <property type="molecule type" value="Genomic_DNA"/>
</dbReference>
<dbReference type="Gene3D" id="1.10.10.10">
    <property type="entry name" value="Winged helix-like DNA-binding domain superfamily/Winged helix DNA-binding domain"/>
    <property type="match status" value="1"/>
</dbReference>
<feature type="domain" description="HTH marR-type" evidence="1">
    <location>
        <begin position="3"/>
        <end position="134"/>
    </location>
</feature>
<accession>A0A919V9B1</accession>
<proteinExistence type="predicted"/>
<keyword evidence="3" id="KW-1185">Reference proteome</keyword>
<dbReference type="GO" id="GO:0003700">
    <property type="term" value="F:DNA-binding transcription factor activity"/>
    <property type="evidence" value="ECO:0007669"/>
    <property type="project" value="InterPro"/>
</dbReference>